<keyword evidence="3" id="KW-1185">Reference proteome</keyword>
<dbReference type="AlphaFoldDB" id="A0A2U1TSH9"/>
<dbReference type="OrthoDB" id="6975080at2"/>
<keyword evidence="1" id="KW-0812">Transmembrane</keyword>
<keyword evidence="1" id="KW-1133">Transmembrane helix</keyword>
<accession>A0A2U1TSH9</accession>
<protein>
    <submittedName>
        <fullName evidence="2">Peptidase</fullName>
    </submittedName>
</protein>
<sequence length="128" mass="14395">MSYAFSATGTDMKKSGFSRYLSLYPILFMVAPTLHAGSALAGDKHEQDLARSALQSGQAIPFATVQSRLMEECQCQVLEAKLHSEKKHDDKWFIYEIKAITPNGRIVKLEMDARSGNILRMKNKGWKN</sequence>
<keyword evidence="1" id="KW-0472">Membrane</keyword>
<dbReference type="Proteomes" id="UP000245138">
    <property type="component" value="Unassembled WGS sequence"/>
</dbReference>
<comment type="caution">
    <text evidence="2">The sequence shown here is derived from an EMBL/GenBank/DDBJ whole genome shotgun (WGS) entry which is preliminary data.</text>
</comment>
<reference evidence="2 3" key="1">
    <citation type="submission" date="2018-04" db="EMBL/GenBank/DDBJ databases">
        <title>Brenneria corticis sp.nov.</title>
        <authorList>
            <person name="Li Y."/>
        </authorList>
    </citation>
    <scope>NUCLEOTIDE SEQUENCE [LARGE SCALE GENOMIC DNA]</scope>
    <source>
        <strain evidence="2 3">LMG 27715</strain>
    </source>
</reference>
<gene>
    <name evidence="2" type="ORF">B4923_11045</name>
</gene>
<evidence type="ECO:0000313" key="2">
    <source>
        <dbReference type="EMBL" id="PWC12374.1"/>
    </source>
</evidence>
<dbReference type="EMBL" id="QDKJ01000007">
    <property type="protein sequence ID" value="PWC12374.1"/>
    <property type="molecule type" value="Genomic_DNA"/>
</dbReference>
<feature type="transmembrane region" description="Helical" evidence="1">
    <location>
        <begin position="20"/>
        <end position="41"/>
    </location>
</feature>
<evidence type="ECO:0000256" key="1">
    <source>
        <dbReference type="SAM" id="Phobius"/>
    </source>
</evidence>
<proteinExistence type="predicted"/>
<name>A0A2U1TSH9_9GAMM</name>
<evidence type="ECO:0000313" key="3">
    <source>
        <dbReference type="Proteomes" id="UP000245138"/>
    </source>
</evidence>
<organism evidence="2 3">
    <name type="scientific">Brenneria roseae subsp. americana</name>
    <dbReference type="NCBI Taxonomy" id="1508507"/>
    <lineage>
        <taxon>Bacteria</taxon>
        <taxon>Pseudomonadati</taxon>
        <taxon>Pseudomonadota</taxon>
        <taxon>Gammaproteobacteria</taxon>
        <taxon>Enterobacterales</taxon>
        <taxon>Pectobacteriaceae</taxon>
        <taxon>Brenneria</taxon>
    </lineage>
</organism>